<evidence type="ECO:0000313" key="4">
    <source>
        <dbReference type="EMBL" id="SHJ81752.1"/>
    </source>
</evidence>
<dbReference type="EMBL" id="FRAG01000010">
    <property type="protein sequence ID" value="SHJ81752.1"/>
    <property type="molecule type" value="Genomic_DNA"/>
</dbReference>
<keyword evidence="2" id="KW-0812">Transmembrane</keyword>
<dbReference type="InterPro" id="IPR000189">
    <property type="entry name" value="Transglyc_AS"/>
</dbReference>
<evidence type="ECO:0000313" key="5">
    <source>
        <dbReference type="Proteomes" id="UP000184465"/>
    </source>
</evidence>
<dbReference type="AlphaFoldDB" id="A0A1M6ME17"/>
<gene>
    <name evidence="4" type="ORF">SAMN02745912_01194</name>
</gene>
<comment type="similarity">
    <text evidence="1">Belongs to the transglycosylase Slt family.</text>
</comment>
<keyword evidence="5" id="KW-1185">Reference proteome</keyword>
<dbReference type="Proteomes" id="UP000184465">
    <property type="component" value="Unassembled WGS sequence"/>
</dbReference>
<dbReference type="GO" id="GO:0008933">
    <property type="term" value="F:peptidoglycan lytic transglycosylase activity"/>
    <property type="evidence" value="ECO:0007669"/>
    <property type="project" value="InterPro"/>
</dbReference>
<evidence type="ECO:0000256" key="1">
    <source>
        <dbReference type="ARBA" id="ARBA00007734"/>
    </source>
</evidence>
<dbReference type="PROSITE" id="PS00922">
    <property type="entry name" value="TRANSGLYCOSYLASE"/>
    <property type="match status" value="1"/>
</dbReference>
<dbReference type="PANTHER" id="PTHR37423">
    <property type="entry name" value="SOLUBLE LYTIC MUREIN TRANSGLYCOSYLASE-RELATED"/>
    <property type="match status" value="1"/>
</dbReference>
<dbReference type="PROSITE" id="PS51257">
    <property type="entry name" value="PROKAR_LIPOPROTEIN"/>
    <property type="match status" value="1"/>
</dbReference>
<sequence>MRVLDLRRYRLLFLFIAICIVFGVIMLACNFVLRILYPLHYENLIKKYSQEYDLDPLFVASIIRAESKFDANAVSPKGAKGLMQIASITGKWASEELNILQYNEHMLFNPNINIKIGCWYLNKLNKEFNNNTENVLASYNAGSGNVTKWLKNNKYSIDGTKLNEIPFAETREYIKRVNRNYNIYKYLYKK</sequence>
<dbReference type="Pfam" id="PF01464">
    <property type="entry name" value="SLT"/>
    <property type="match status" value="1"/>
</dbReference>
<reference evidence="4 5" key="1">
    <citation type="submission" date="2016-11" db="EMBL/GenBank/DDBJ databases">
        <authorList>
            <person name="Jaros S."/>
            <person name="Januszkiewicz K."/>
            <person name="Wedrychowicz H."/>
        </authorList>
    </citation>
    <scope>NUCLEOTIDE SEQUENCE [LARGE SCALE GENOMIC DNA]</scope>
    <source>
        <strain evidence="4 5">DSM 15212</strain>
    </source>
</reference>
<dbReference type="RefSeq" id="WP_073147928.1">
    <property type="nucleotide sequence ID" value="NZ_FRAG01000010.1"/>
</dbReference>
<dbReference type="GO" id="GO:0016020">
    <property type="term" value="C:membrane"/>
    <property type="evidence" value="ECO:0007669"/>
    <property type="project" value="InterPro"/>
</dbReference>
<organism evidence="4 5">
    <name type="scientific">Paramaledivibacter caminithermalis (strain DSM 15212 / CIP 107654 / DViRD3)</name>
    <name type="common">Clostridium caminithermale</name>
    <dbReference type="NCBI Taxonomy" id="1121301"/>
    <lineage>
        <taxon>Bacteria</taxon>
        <taxon>Bacillati</taxon>
        <taxon>Bacillota</taxon>
        <taxon>Clostridia</taxon>
        <taxon>Peptostreptococcales</taxon>
        <taxon>Caminicellaceae</taxon>
        <taxon>Paramaledivibacter</taxon>
    </lineage>
</organism>
<evidence type="ECO:0000256" key="2">
    <source>
        <dbReference type="SAM" id="Phobius"/>
    </source>
</evidence>
<dbReference type="Gene3D" id="1.10.530.10">
    <property type="match status" value="1"/>
</dbReference>
<feature type="domain" description="Transglycosylase SLT" evidence="3">
    <location>
        <begin position="44"/>
        <end position="154"/>
    </location>
</feature>
<dbReference type="GO" id="GO:0000270">
    <property type="term" value="P:peptidoglycan metabolic process"/>
    <property type="evidence" value="ECO:0007669"/>
    <property type="project" value="InterPro"/>
</dbReference>
<proteinExistence type="inferred from homology"/>
<protein>
    <submittedName>
        <fullName evidence="4">Soluble lytic murein transglycosylase</fullName>
    </submittedName>
</protein>
<keyword evidence="2" id="KW-0472">Membrane</keyword>
<dbReference type="SUPFAM" id="SSF53955">
    <property type="entry name" value="Lysozyme-like"/>
    <property type="match status" value="1"/>
</dbReference>
<accession>A0A1M6ME17</accession>
<dbReference type="PANTHER" id="PTHR37423:SF2">
    <property type="entry name" value="MEMBRANE-BOUND LYTIC MUREIN TRANSGLYCOSYLASE C"/>
    <property type="match status" value="1"/>
</dbReference>
<dbReference type="STRING" id="1121301.SAMN02745912_01194"/>
<dbReference type="InterPro" id="IPR023346">
    <property type="entry name" value="Lysozyme-like_dom_sf"/>
</dbReference>
<dbReference type="CDD" id="cd16896">
    <property type="entry name" value="LT_Slt70-like"/>
    <property type="match status" value="1"/>
</dbReference>
<keyword evidence="2" id="KW-1133">Transmembrane helix</keyword>
<feature type="transmembrane region" description="Helical" evidence="2">
    <location>
        <begin position="12"/>
        <end position="37"/>
    </location>
</feature>
<name>A0A1M6ME17_PARC5</name>
<evidence type="ECO:0000259" key="3">
    <source>
        <dbReference type="Pfam" id="PF01464"/>
    </source>
</evidence>
<dbReference type="InterPro" id="IPR008258">
    <property type="entry name" value="Transglycosylase_SLT_dom_1"/>
</dbReference>